<dbReference type="OrthoDB" id="338827at2"/>
<dbReference type="AlphaFoldDB" id="A0A150QV45"/>
<dbReference type="EMBL" id="JEMA01000316">
    <property type="protein sequence ID" value="KYF71702.1"/>
    <property type="molecule type" value="Genomic_DNA"/>
</dbReference>
<evidence type="ECO:0000313" key="2">
    <source>
        <dbReference type="EMBL" id="KYF71702.1"/>
    </source>
</evidence>
<dbReference type="Proteomes" id="UP000075260">
    <property type="component" value="Unassembled WGS sequence"/>
</dbReference>
<feature type="region of interest" description="Disordered" evidence="1">
    <location>
        <begin position="52"/>
        <end position="83"/>
    </location>
</feature>
<organism evidence="2 3">
    <name type="scientific">Sorangium cellulosum</name>
    <name type="common">Polyangium cellulosum</name>
    <dbReference type="NCBI Taxonomy" id="56"/>
    <lineage>
        <taxon>Bacteria</taxon>
        <taxon>Pseudomonadati</taxon>
        <taxon>Myxococcota</taxon>
        <taxon>Polyangia</taxon>
        <taxon>Polyangiales</taxon>
        <taxon>Polyangiaceae</taxon>
        <taxon>Sorangium</taxon>
    </lineage>
</organism>
<reference evidence="2 3" key="1">
    <citation type="submission" date="2014-02" db="EMBL/GenBank/DDBJ databases">
        <title>The small core and large imbalanced accessory genome model reveals a collaborative survival strategy of Sorangium cellulosum strains in nature.</title>
        <authorList>
            <person name="Han K."/>
            <person name="Peng R."/>
            <person name="Blom J."/>
            <person name="Li Y.-Z."/>
        </authorList>
    </citation>
    <scope>NUCLEOTIDE SEQUENCE [LARGE SCALE GENOMIC DNA]</scope>
    <source>
        <strain evidence="2 3">So0008-312</strain>
    </source>
</reference>
<evidence type="ECO:0000256" key="1">
    <source>
        <dbReference type="SAM" id="MobiDB-lite"/>
    </source>
</evidence>
<gene>
    <name evidence="2" type="ORF">BE15_39445</name>
</gene>
<name>A0A150QV45_SORCE</name>
<sequence>MAILFDGIARRAAPRAPFCGRIARMLIRVVGKGTFLFALLFAAACDPGNGEGPAGPGTGSGGGATAGDGGGGTQVDGSGGGPGSGCTEFVMPTGVNCDAPIDGALPVDLRCTGLYGDFDRREPACGVLEYKPAIELWSDGAAKRRWVSIPAGQKVDASNPDAFVYPEGTQFWKEFQVQGADGAMRLAETRLLRKTPDGWLYTSYVWSEDGREAIQMQNDTGVVDLYGTGHTVPTRDQCKECHSGRGDYVLGWDALMLGPGAEGLTREKLVEAGLMDGGSHLALSIPGDEVERLALGYMHANCGVSCHNDSVDAPARDTGLYLRLEAADLGSVATTDAVTTGINRRPADNAKYEGLENTDPSYWYDIRPGDPARSLLVARQELRGFEGQMPRIGTHKVDEAGVQAVVRWIEGMTEASYPPPGP</sequence>
<evidence type="ECO:0008006" key="4">
    <source>
        <dbReference type="Google" id="ProtNLM"/>
    </source>
</evidence>
<comment type="caution">
    <text evidence="2">The sequence shown here is derived from an EMBL/GenBank/DDBJ whole genome shotgun (WGS) entry which is preliminary data.</text>
</comment>
<accession>A0A150QV45</accession>
<evidence type="ECO:0000313" key="3">
    <source>
        <dbReference type="Proteomes" id="UP000075260"/>
    </source>
</evidence>
<protein>
    <recommendedName>
        <fullName evidence="4">Cytochrome c domain-containing protein</fullName>
    </recommendedName>
</protein>
<proteinExistence type="predicted"/>